<feature type="non-terminal residue" evidence="1">
    <location>
        <position position="150"/>
    </location>
</feature>
<comment type="caution">
    <text evidence="1">The sequence shown here is derived from an EMBL/GenBank/DDBJ whole genome shotgun (WGS) entry which is preliminary data.</text>
</comment>
<evidence type="ECO:0000313" key="1">
    <source>
        <dbReference type="EMBL" id="MFD1048766.1"/>
    </source>
</evidence>
<dbReference type="Proteomes" id="UP001597045">
    <property type="component" value="Unassembled WGS sequence"/>
</dbReference>
<sequence length="150" mass="16824">MLSGPSLSRHDGWRALTAVPDKFRHFSVESYFRESWDAVQATFGAETVDALQRVAVLTVKPDGVITRAAPECLNFLAENGFRPIGCRIFHYDRTTSREIWRFQWNIATLDRLRVADAIHACAPALMVLVEDTGHDSNRTLPATVRLAGLK</sequence>
<keyword evidence="2" id="KW-1185">Reference proteome</keyword>
<name>A0ABW3MDI4_9PSEU</name>
<dbReference type="EMBL" id="JBHTIS010001782">
    <property type="protein sequence ID" value="MFD1048766.1"/>
    <property type="molecule type" value="Genomic_DNA"/>
</dbReference>
<gene>
    <name evidence="1" type="ORF">ACFQ1S_26155</name>
</gene>
<accession>A0ABW3MDI4</accession>
<dbReference type="SUPFAM" id="SSF54919">
    <property type="entry name" value="Nucleoside diphosphate kinase, NDK"/>
    <property type="match status" value="1"/>
</dbReference>
<organism evidence="1 2">
    <name type="scientific">Kibdelosporangium lantanae</name>
    <dbReference type="NCBI Taxonomy" id="1497396"/>
    <lineage>
        <taxon>Bacteria</taxon>
        <taxon>Bacillati</taxon>
        <taxon>Actinomycetota</taxon>
        <taxon>Actinomycetes</taxon>
        <taxon>Pseudonocardiales</taxon>
        <taxon>Pseudonocardiaceae</taxon>
        <taxon>Kibdelosporangium</taxon>
    </lineage>
</organism>
<reference evidence="2" key="1">
    <citation type="journal article" date="2019" name="Int. J. Syst. Evol. Microbiol.">
        <title>The Global Catalogue of Microorganisms (GCM) 10K type strain sequencing project: providing services to taxonomists for standard genome sequencing and annotation.</title>
        <authorList>
            <consortium name="The Broad Institute Genomics Platform"/>
            <consortium name="The Broad Institute Genome Sequencing Center for Infectious Disease"/>
            <person name="Wu L."/>
            <person name="Ma J."/>
        </authorList>
    </citation>
    <scope>NUCLEOTIDE SEQUENCE [LARGE SCALE GENOMIC DNA]</scope>
    <source>
        <strain evidence="2">JCM 31486</strain>
    </source>
</reference>
<dbReference type="InterPro" id="IPR036850">
    <property type="entry name" value="NDK-like_dom_sf"/>
</dbReference>
<proteinExistence type="predicted"/>
<protein>
    <submittedName>
        <fullName evidence="1">Uncharacterized protein</fullName>
    </submittedName>
</protein>
<evidence type="ECO:0000313" key="2">
    <source>
        <dbReference type="Proteomes" id="UP001597045"/>
    </source>
</evidence>